<evidence type="ECO:0000256" key="3">
    <source>
        <dbReference type="ARBA" id="ARBA00022723"/>
    </source>
</evidence>
<evidence type="ECO:0000313" key="7">
    <source>
        <dbReference type="EMBL" id="ESR23731.1"/>
    </source>
</evidence>
<dbReference type="InterPro" id="IPR051013">
    <property type="entry name" value="MBL_superfamily_lactonases"/>
</dbReference>
<evidence type="ECO:0000313" key="8">
    <source>
        <dbReference type="Proteomes" id="UP000017819"/>
    </source>
</evidence>
<dbReference type="SMART" id="SM00849">
    <property type="entry name" value="Lactamase_B"/>
    <property type="match status" value="1"/>
</dbReference>
<evidence type="ECO:0000256" key="1">
    <source>
        <dbReference type="ARBA" id="ARBA00001947"/>
    </source>
</evidence>
<dbReference type="InterPro" id="IPR001279">
    <property type="entry name" value="Metallo-B-lactamas"/>
</dbReference>
<dbReference type="InterPro" id="IPR036866">
    <property type="entry name" value="RibonucZ/Hydroxyglut_hydro"/>
</dbReference>
<evidence type="ECO:0000256" key="2">
    <source>
        <dbReference type="ARBA" id="ARBA00007749"/>
    </source>
</evidence>
<dbReference type="OrthoDB" id="9773738at2"/>
<keyword evidence="4" id="KW-0378">Hydrolase</keyword>
<gene>
    <name evidence="7" type="ORF">N177_2961</name>
</gene>
<keyword evidence="3" id="KW-0479">Metal-binding</keyword>
<dbReference type="PANTHER" id="PTHR42978:SF7">
    <property type="entry name" value="METALLO-HYDROLASE RV2300C-RELATED"/>
    <property type="match status" value="1"/>
</dbReference>
<feature type="domain" description="Metallo-beta-lactamase" evidence="6">
    <location>
        <begin position="30"/>
        <end position="215"/>
    </location>
</feature>
<dbReference type="Pfam" id="PF00753">
    <property type="entry name" value="Lactamase_B"/>
    <property type="match status" value="1"/>
</dbReference>
<comment type="caution">
    <text evidence="7">The sequence shown here is derived from an EMBL/GenBank/DDBJ whole genome shotgun (WGS) entry which is preliminary data.</text>
</comment>
<dbReference type="SUPFAM" id="SSF56281">
    <property type="entry name" value="Metallo-hydrolase/oxidoreductase"/>
    <property type="match status" value="1"/>
</dbReference>
<keyword evidence="5" id="KW-0862">Zinc</keyword>
<dbReference type="eggNOG" id="COG0491">
    <property type="taxonomic scope" value="Bacteria"/>
</dbReference>
<evidence type="ECO:0000256" key="5">
    <source>
        <dbReference type="ARBA" id="ARBA00022833"/>
    </source>
</evidence>
<protein>
    <submittedName>
        <fullName evidence="7">Putative metallo-beta-lactamase</fullName>
    </submittedName>
</protein>
<sequence length="255" mass="28139">MRNWKLEGYEIDIVVEGYPGKSVCHGGLGWSSIVLLRGHGRVALVDVGAFGVRKTLIKRLADYGLTPKDVTDVLLTHSHYDHSVNWTLFSHARIVIGGDELDWSVNEPWGESPVPELYVRELSTWPTLARVSEGDEVLPGITAYDAPGHTPGHLIFVLRGREHDVVFTGDAAKNRAELVSRDTDMTFDPAVSAASIGRIWDFWTRRPGTVLVPGHDLPMVLDGGVPRFLGEREAAISAWMGDGMDETRLFRLSGT</sequence>
<dbReference type="Proteomes" id="UP000017819">
    <property type="component" value="Unassembled WGS sequence"/>
</dbReference>
<dbReference type="GO" id="GO:0046872">
    <property type="term" value="F:metal ion binding"/>
    <property type="evidence" value="ECO:0007669"/>
    <property type="project" value="UniProtKB-KW"/>
</dbReference>
<dbReference type="STRING" id="631454.N177_2961"/>
<name>V4RC36_9HYPH</name>
<dbReference type="PANTHER" id="PTHR42978">
    <property type="entry name" value="QUORUM-QUENCHING LACTONASE YTNP-RELATED-RELATED"/>
    <property type="match status" value="1"/>
</dbReference>
<reference evidence="7 8" key="1">
    <citation type="journal article" date="2014" name="Genome Announc.">
        <title>Draft Genome Sequence of Lutibaculum baratangense Strain AMV1T, Isolated from a Mud Volcano in Andamans, India.</title>
        <authorList>
            <person name="Singh A."/>
            <person name="Sreenivas A."/>
            <person name="Sathyanarayana Reddy G."/>
            <person name="Pinnaka A.K."/>
            <person name="Shivaji S."/>
        </authorList>
    </citation>
    <scope>NUCLEOTIDE SEQUENCE [LARGE SCALE GENOMIC DNA]</scope>
    <source>
        <strain evidence="7 8">AMV1</strain>
    </source>
</reference>
<dbReference type="RefSeq" id="WP_023433084.1">
    <property type="nucleotide sequence ID" value="NZ_AWXZ01000038.1"/>
</dbReference>
<evidence type="ECO:0000259" key="6">
    <source>
        <dbReference type="SMART" id="SM00849"/>
    </source>
</evidence>
<evidence type="ECO:0000256" key="4">
    <source>
        <dbReference type="ARBA" id="ARBA00022801"/>
    </source>
</evidence>
<dbReference type="EMBL" id="AWXZ01000038">
    <property type="protein sequence ID" value="ESR23731.1"/>
    <property type="molecule type" value="Genomic_DNA"/>
</dbReference>
<dbReference type="GO" id="GO:0016787">
    <property type="term" value="F:hydrolase activity"/>
    <property type="evidence" value="ECO:0007669"/>
    <property type="project" value="UniProtKB-KW"/>
</dbReference>
<dbReference type="AlphaFoldDB" id="V4RC36"/>
<comment type="similarity">
    <text evidence="2">Belongs to the metallo-beta-lactamase superfamily.</text>
</comment>
<keyword evidence="8" id="KW-1185">Reference proteome</keyword>
<proteinExistence type="inferred from homology"/>
<dbReference type="Gene3D" id="3.60.15.10">
    <property type="entry name" value="Ribonuclease Z/Hydroxyacylglutathione hydrolase-like"/>
    <property type="match status" value="1"/>
</dbReference>
<comment type="cofactor">
    <cofactor evidence="1">
        <name>Zn(2+)</name>
        <dbReference type="ChEBI" id="CHEBI:29105"/>
    </cofactor>
</comment>
<organism evidence="7 8">
    <name type="scientific">Lutibaculum baratangense AMV1</name>
    <dbReference type="NCBI Taxonomy" id="631454"/>
    <lineage>
        <taxon>Bacteria</taxon>
        <taxon>Pseudomonadati</taxon>
        <taxon>Pseudomonadota</taxon>
        <taxon>Alphaproteobacteria</taxon>
        <taxon>Hyphomicrobiales</taxon>
        <taxon>Tepidamorphaceae</taxon>
        <taxon>Lutibaculum</taxon>
    </lineage>
</organism>
<accession>V4RC36</accession>
<dbReference type="PATRIC" id="fig|631454.5.peg.2925"/>